<evidence type="ECO:0000313" key="3">
    <source>
        <dbReference type="Proteomes" id="UP001596411"/>
    </source>
</evidence>
<name>A0ABW2ETV0_9GAMM</name>
<comment type="caution">
    <text evidence="2">The sequence shown here is derived from an EMBL/GenBank/DDBJ whole genome shotgun (WGS) entry which is preliminary data.</text>
</comment>
<evidence type="ECO:0000256" key="1">
    <source>
        <dbReference type="SAM" id="SignalP"/>
    </source>
</evidence>
<protein>
    <submittedName>
        <fullName evidence="2">Spy/CpxP family protein refolding chaperone</fullName>
    </submittedName>
</protein>
<sequence length="205" mass="21932">MKLRRRTMALGLSLALGLAGSGMVAAQGTAPGMMSGQGMMSSQGMGPGMMSGQGMGPGMMSGQGMGPGMMSGQGMGPGMMSGQGMGPGMMMPCPMTGEPPVPQLNDEQRLQLRELRQAHRPAQFERMARLMNLSDDLMTEMQGERPDPEAVQALHGQMAEVHGEMLAERVRLRNAMHELLTDEQRQQMQEALPGVVGPDDHDTHQ</sequence>
<dbReference type="CDD" id="cd09916">
    <property type="entry name" value="CpxP_like"/>
    <property type="match status" value="1"/>
</dbReference>
<dbReference type="EMBL" id="JBHSZP010000001">
    <property type="protein sequence ID" value="MFC7088073.1"/>
    <property type="molecule type" value="Genomic_DNA"/>
</dbReference>
<feature type="chain" id="PRO_5045378687" evidence="1">
    <location>
        <begin position="27"/>
        <end position="205"/>
    </location>
</feature>
<organism evidence="2 3">
    <name type="scientific">Halomonas salifodinae</name>
    <dbReference type="NCBI Taxonomy" id="438745"/>
    <lineage>
        <taxon>Bacteria</taxon>
        <taxon>Pseudomonadati</taxon>
        <taxon>Pseudomonadota</taxon>
        <taxon>Gammaproteobacteria</taxon>
        <taxon>Oceanospirillales</taxon>
        <taxon>Halomonadaceae</taxon>
        <taxon>Halomonas</taxon>
    </lineage>
</organism>
<feature type="signal peptide" evidence="1">
    <location>
        <begin position="1"/>
        <end position="26"/>
    </location>
</feature>
<accession>A0ABW2ETV0</accession>
<proteinExistence type="predicted"/>
<dbReference type="Gene3D" id="1.20.120.1490">
    <property type="match status" value="1"/>
</dbReference>
<evidence type="ECO:0000313" key="2">
    <source>
        <dbReference type="EMBL" id="MFC7088073.1"/>
    </source>
</evidence>
<dbReference type="Pfam" id="PF07813">
    <property type="entry name" value="LTXXQ"/>
    <property type="match status" value="1"/>
</dbReference>
<dbReference type="RefSeq" id="WP_379729069.1">
    <property type="nucleotide sequence ID" value="NZ_JBHSZP010000001.1"/>
</dbReference>
<gene>
    <name evidence="2" type="ORF">ACFQH5_00725</name>
</gene>
<reference evidence="3" key="1">
    <citation type="journal article" date="2019" name="Int. J. Syst. Evol. Microbiol.">
        <title>The Global Catalogue of Microorganisms (GCM) 10K type strain sequencing project: providing services to taxonomists for standard genome sequencing and annotation.</title>
        <authorList>
            <consortium name="The Broad Institute Genomics Platform"/>
            <consortium name="The Broad Institute Genome Sequencing Center for Infectious Disease"/>
            <person name="Wu L."/>
            <person name="Ma J."/>
        </authorList>
    </citation>
    <scope>NUCLEOTIDE SEQUENCE [LARGE SCALE GENOMIC DNA]</scope>
    <source>
        <strain evidence="3">CGMCC 1.13666</strain>
    </source>
</reference>
<dbReference type="Proteomes" id="UP001596411">
    <property type="component" value="Unassembled WGS sequence"/>
</dbReference>
<keyword evidence="1" id="KW-0732">Signal</keyword>
<keyword evidence="3" id="KW-1185">Reference proteome</keyword>
<dbReference type="InterPro" id="IPR012899">
    <property type="entry name" value="LTXXQ"/>
</dbReference>